<evidence type="ECO:0000256" key="6">
    <source>
        <dbReference type="PROSITE-ProRule" id="PRU00409"/>
    </source>
</evidence>
<evidence type="ECO:0000256" key="3">
    <source>
        <dbReference type="ARBA" id="ARBA00022741"/>
    </source>
</evidence>
<keyword evidence="5" id="KW-0092">Biotin</keyword>
<evidence type="ECO:0000256" key="1">
    <source>
        <dbReference type="ARBA" id="ARBA00001953"/>
    </source>
</evidence>
<dbReference type="InterPro" id="IPR048429">
    <property type="entry name" value="MCC_alpha_BT"/>
</dbReference>
<evidence type="ECO:0000256" key="2">
    <source>
        <dbReference type="ARBA" id="ARBA00022598"/>
    </source>
</evidence>
<evidence type="ECO:0000259" key="8">
    <source>
        <dbReference type="PROSITE" id="PS50968"/>
    </source>
</evidence>
<dbReference type="InterPro" id="IPR011054">
    <property type="entry name" value="Rudment_hybrid_motif"/>
</dbReference>
<feature type="compositionally biased region" description="Low complexity" evidence="7">
    <location>
        <begin position="769"/>
        <end position="779"/>
    </location>
</feature>
<feature type="domain" description="Biotin carboxylation" evidence="10">
    <location>
        <begin position="1"/>
        <end position="476"/>
    </location>
</feature>
<dbReference type="InterPro" id="IPR005479">
    <property type="entry name" value="CPAse_ATP-bd"/>
</dbReference>
<dbReference type="InterPro" id="IPR050856">
    <property type="entry name" value="Biotin_carboxylase_complex"/>
</dbReference>
<dbReference type="Gene3D" id="3.40.50.20">
    <property type="match status" value="1"/>
</dbReference>
<dbReference type="PANTHER" id="PTHR18866">
    <property type="entry name" value="CARBOXYLASE:PYRUVATE/ACETYL-COA/PROPIONYL-COA CARBOXYLASE"/>
    <property type="match status" value="1"/>
</dbReference>
<dbReference type="CDD" id="cd06850">
    <property type="entry name" value="biotinyl_domain"/>
    <property type="match status" value="1"/>
</dbReference>
<dbReference type="InterPro" id="IPR001882">
    <property type="entry name" value="Biotin_BS"/>
</dbReference>
<comment type="caution">
    <text evidence="11">The sequence shown here is derived from an EMBL/GenBank/DDBJ whole genome shotgun (WGS) entry which is preliminary data.</text>
</comment>
<dbReference type="PROSITE" id="PS50979">
    <property type="entry name" value="BC"/>
    <property type="match status" value="1"/>
</dbReference>
<dbReference type="Pfam" id="PF02785">
    <property type="entry name" value="Biotin_carb_C"/>
    <property type="match status" value="1"/>
</dbReference>
<dbReference type="PROSITE" id="PS50968">
    <property type="entry name" value="BIOTINYL_LIPOYL"/>
    <property type="match status" value="1"/>
</dbReference>
<evidence type="ECO:0000256" key="7">
    <source>
        <dbReference type="SAM" id="MobiDB-lite"/>
    </source>
</evidence>
<feature type="domain" description="ATP-grasp" evidence="9">
    <location>
        <begin position="97"/>
        <end position="327"/>
    </location>
</feature>
<dbReference type="InterPro" id="IPR000089">
    <property type="entry name" value="Biotin_lipoyl"/>
</dbReference>
<dbReference type="SUPFAM" id="SSF51246">
    <property type="entry name" value="Rudiment single hybrid motif"/>
    <property type="match status" value="1"/>
</dbReference>
<feature type="region of interest" description="Disordered" evidence="7">
    <location>
        <begin position="714"/>
        <end position="793"/>
    </location>
</feature>
<dbReference type="Pfam" id="PF21139">
    <property type="entry name" value="BT_MCC_alpha"/>
    <property type="match status" value="1"/>
</dbReference>
<keyword evidence="2" id="KW-0436">Ligase</keyword>
<dbReference type="SUPFAM" id="SSF51230">
    <property type="entry name" value="Single hybrid motif"/>
    <property type="match status" value="1"/>
</dbReference>
<gene>
    <name evidence="11" type="ORF">MMA15_11175</name>
</gene>
<keyword evidence="3 6" id="KW-0547">Nucleotide-binding</keyword>
<keyword evidence="4 6" id="KW-0067">ATP-binding</keyword>
<accession>A0ABS9SXL6</accession>
<dbReference type="EMBL" id="JAKWJU010000002">
    <property type="protein sequence ID" value="MCH6160943.1"/>
    <property type="molecule type" value="Genomic_DNA"/>
</dbReference>
<dbReference type="PROSITE" id="PS00867">
    <property type="entry name" value="CPSASE_2"/>
    <property type="match status" value="1"/>
</dbReference>
<dbReference type="InterPro" id="IPR016185">
    <property type="entry name" value="PreATP-grasp_dom_sf"/>
</dbReference>
<dbReference type="InterPro" id="IPR013815">
    <property type="entry name" value="ATP_grasp_subdomain_1"/>
</dbReference>
<dbReference type="InterPro" id="IPR011764">
    <property type="entry name" value="Biotin_carboxylation_dom"/>
</dbReference>
<feature type="domain" description="Lipoyl-binding" evidence="8">
    <location>
        <begin position="632"/>
        <end position="709"/>
    </location>
</feature>
<comment type="cofactor">
    <cofactor evidence="1">
        <name>biotin</name>
        <dbReference type="ChEBI" id="CHEBI:57586"/>
    </cofactor>
</comment>
<proteinExistence type="predicted"/>
<dbReference type="Pfam" id="PF00289">
    <property type="entry name" value="Biotin_carb_N"/>
    <property type="match status" value="1"/>
</dbReference>
<evidence type="ECO:0000259" key="10">
    <source>
        <dbReference type="PROSITE" id="PS50979"/>
    </source>
</evidence>
<evidence type="ECO:0000256" key="5">
    <source>
        <dbReference type="ARBA" id="ARBA00023267"/>
    </source>
</evidence>
<dbReference type="PROSITE" id="PS50975">
    <property type="entry name" value="ATP_GRASP"/>
    <property type="match status" value="1"/>
</dbReference>
<dbReference type="Gene3D" id="3.30.470.20">
    <property type="entry name" value="ATP-grasp fold, B domain"/>
    <property type="match status" value="1"/>
</dbReference>
<dbReference type="RefSeq" id="WP_241058954.1">
    <property type="nucleotide sequence ID" value="NZ_JAKWJU010000002.1"/>
</dbReference>
<dbReference type="Proteomes" id="UP001166784">
    <property type="component" value="Unassembled WGS sequence"/>
</dbReference>
<dbReference type="InterPro" id="IPR005481">
    <property type="entry name" value="BC-like_N"/>
</dbReference>
<dbReference type="Pfam" id="PF00364">
    <property type="entry name" value="Biotin_lipoyl"/>
    <property type="match status" value="1"/>
</dbReference>
<reference evidence="11" key="2">
    <citation type="journal article" date="2023" name="Int. J. Syst. Evol. Microbiol.">
        <title>Streptomyces marispadix sp. nov., isolated from marine beach sediment of the Northern Coast of Portugal.</title>
        <authorList>
            <person name="dos Santos J.D.N."/>
            <person name="Vitorino I.R."/>
            <person name="Kallscheuer N."/>
            <person name="Srivastava A."/>
            <person name="Krautwurst S."/>
            <person name="Marz M."/>
            <person name="Jogler C."/>
            <person name="Lobo Da Cunha A."/>
            <person name="Catita J."/>
            <person name="Goncalves H."/>
            <person name="Gonzalez I."/>
            <person name="Reyes F."/>
            <person name="Lage O.M."/>
        </authorList>
    </citation>
    <scope>NUCLEOTIDE SEQUENCE</scope>
    <source>
        <strain evidence="11">M600PL45_2</strain>
    </source>
</reference>
<dbReference type="PROSITE" id="PS00188">
    <property type="entry name" value="BIOTIN"/>
    <property type="match status" value="1"/>
</dbReference>
<reference evidence="11" key="1">
    <citation type="submission" date="2022-03" db="EMBL/GenBank/DDBJ databases">
        <authorList>
            <person name="Santos J.D.N."/>
            <person name="Kallscheuer N."/>
            <person name="Jogler C."/>
            <person name="Lage O.M."/>
        </authorList>
    </citation>
    <scope>NUCLEOTIDE SEQUENCE</scope>
    <source>
        <strain evidence="11">M600PL45_2</strain>
    </source>
</reference>
<evidence type="ECO:0000256" key="4">
    <source>
        <dbReference type="ARBA" id="ARBA00022840"/>
    </source>
</evidence>
<dbReference type="InterPro" id="IPR005482">
    <property type="entry name" value="Biotin_COase_C"/>
</dbReference>
<dbReference type="SUPFAM" id="SSF52440">
    <property type="entry name" value="PreATP-grasp domain"/>
    <property type="match status" value="1"/>
</dbReference>
<dbReference type="Gene3D" id="3.30.1490.20">
    <property type="entry name" value="ATP-grasp fold, A domain"/>
    <property type="match status" value="1"/>
</dbReference>
<dbReference type="InterPro" id="IPR011761">
    <property type="entry name" value="ATP-grasp"/>
</dbReference>
<protein>
    <submittedName>
        <fullName evidence="11">Acety-l/propionyl-CoA carboxylase subunit alpha</fullName>
    </submittedName>
</protein>
<dbReference type="SUPFAM" id="SSF56059">
    <property type="entry name" value="Glutathione synthetase ATP-binding domain-like"/>
    <property type="match status" value="1"/>
</dbReference>
<evidence type="ECO:0000259" key="9">
    <source>
        <dbReference type="PROSITE" id="PS50975"/>
    </source>
</evidence>
<organism evidence="11 12">
    <name type="scientific">Streptomyces marispadix</name>
    <dbReference type="NCBI Taxonomy" id="2922868"/>
    <lineage>
        <taxon>Bacteria</taxon>
        <taxon>Bacillati</taxon>
        <taxon>Actinomycetota</taxon>
        <taxon>Actinomycetes</taxon>
        <taxon>Kitasatosporales</taxon>
        <taxon>Streptomycetaceae</taxon>
        <taxon>Streptomyces</taxon>
    </lineage>
</organism>
<dbReference type="Gene3D" id="2.40.50.100">
    <property type="match status" value="1"/>
</dbReference>
<sequence length="793" mass="82306">MITSVLVANRGEIARRVFRTCTELGIATVAVHSDADAGAPHVTEADAAVRLPGDQPADTYLRGDLIVEAALAAGADAVHPGYGFLSENAGFARAVLEAGLVWIGPPPEAIEAMASKTRAKKLMGEAGVPLLEPVRPGEAAERDLPLLVKAAAGGGGRGMRIVRELAALEGEIEAARVEAASAFGDGEVFVEPYVERGRHVEVQILADGHGTVWVLGTRDCSLQRRHQKVLEEAPAPGLSDELRDVLHESAADAARAVDYRGAGTVEFLVAGDGRQEGADGGDAGESAGSADARAYFLEMNTRLQVEHPVTECVHGVDLVALQIRVAEGEALDPEGPPPARGHAVEARLYAEDPARGWQPQTGTVHRLDVPGASAFIGATAGSGSVAASSAGAQAVVRLDSGIGDGDVVGVHYDPMLAKVVAWAPTRREAVRRLASALERARVHGPVTNRDLLVRSLRHPDFAAARLDTGFYDRNLDALTAPGHTGEDANRRLAALAAALADAALVRTTGGTVSARLGGWRNVPAHPQSKTYRTEPGHEEIEVRYRLTRDGLRLDGGDLGDLAEPGDSDGDAHGDAAVRLVAAAPDGVTLEVGGVRRDFDVARYGEDGSRIHVDASPPLGSYAFTALPRLREPETANEPGSLLAPMPGAVARLVPGLAVGAAVKAGEPLLWLEAMKMEHKVVAPASGILTALHAEPGRQVEVGELLAVVGEDDTAVTPEGPAKAEVPAGAQESGPHESGAHESGAQEPGAQESQPVGSQPVESRAEEPESASASVEQPAPSSAPPAEKEPTCPQ</sequence>
<dbReference type="InterPro" id="IPR011053">
    <property type="entry name" value="Single_hybrid_motif"/>
</dbReference>
<keyword evidence="12" id="KW-1185">Reference proteome</keyword>
<evidence type="ECO:0000313" key="12">
    <source>
        <dbReference type="Proteomes" id="UP001166784"/>
    </source>
</evidence>
<evidence type="ECO:0000313" key="11">
    <source>
        <dbReference type="EMBL" id="MCH6160943.1"/>
    </source>
</evidence>
<dbReference type="Pfam" id="PF02786">
    <property type="entry name" value="CPSase_L_D2"/>
    <property type="match status" value="2"/>
</dbReference>
<dbReference type="SMART" id="SM00878">
    <property type="entry name" value="Biotin_carb_C"/>
    <property type="match status" value="1"/>
</dbReference>
<name>A0ABS9SXL6_9ACTN</name>
<dbReference type="PANTHER" id="PTHR18866:SF126">
    <property type="entry name" value="BIOTIN CARBOXYLASE"/>
    <property type="match status" value="1"/>
</dbReference>